<dbReference type="KEGG" id="dalk:DSCA_04350"/>
<dbReference type="InterPro" id="IPR015946">
    <property type="entry name" value="KH_dom-like_a/b"/>
</dbReference>
<gene>
    <name evidence="2" type="ORF">DSCA_04350</name>
</gene>
<dbReference type="SUPFAM" id="SSF82784">
    <property type="entry name" value="OsmC-like"/>
    <property type="match status" value="1"/>
</dbReference>
<accession>A0A5K7YDJ1</accession>
<dbReference type="Gene3D" id="2.20.25.10">
    <property type="match status" value="1"/>
</dbReference>
<keyword evidence="3" id="KW-1185">Reference proteome</keyword>
<reference evidence="2 3" key="1">
    <citation type="submission" date="2019-11" db="EMBL/GenBank/DDBJ databases">
        <title>Comparative genomics of hydrocarbon-degrading Desulfosarcina strains.</title>
        <authorList>
            <person name="Watanabe M."/>
            <person name="Kojima H."/>
            <person name="Fukui M."/>
        </authorList>
    </citation>
    <scope>NUCLEOTIDE SEQUENCE [LARGE SCALE GENOMIC DNA]</scope>
    <source>
        <strain evidence="2 3">PL12</strain>
    </source>
</reference>
<proteinExistence type="predicted"/>
<protein>
    <submittedName>
        <fullName evidence="2">Peroxiredoxin</fullName>
    </submittedName>
</protein>
<keyword evidence="1" id="KW-0812">Transmembrane</keyword>
<dbReference type="EMBL" id="AP021874">
    <property type="protein sequence ID" value="BBO66505.1"/>
    <property type="molecule type" value="Genomic_DNA"/>
</dbReference>
<evidence type="ECO:0000313" key="2">
    <source>
        <dbReference type="EMBL" id="BBO66505.1"/>
    </source>
</evidence>
<dbReference type="Proteomes" id="UP000427906">
    <property type="component" value="Chromosome"/>
</dbReference>
<feature type="transmembrane region" description="Helical" evidence="1">
    <location>
        <begin position="39"/>
        <end position="58"/>
    </location>
</feature>
<name>A0A5K7YDJ1_9BACT</name>
<dbReference type="AlphaFoldDB" id="A0A5K7YDJ1"/>
<dbReference type="InterPro" id="IPR003718">
    <property type="entry name" value="OsmC/Ohr_fam"/>
</dbReference>
<keyword evidence="1" id="KW-1133">Transmembrane helix</keyword>
<keyword evidence="1" id="KW-0472">Membrane</keyword>
<organism evidence="2 3">
    <name type="scientific">Desulfosarcina alkanivorans</name>
    <dbReference type="NCBI Taxonomy" id="571177"/>
    <lineage>
        <taxon>Bacteria</taxon>
        <taxon>Pseudomonadati</taxon>
        <taxon>Thermodesulfobacteriota</taxon>
        <taxon>Desulfobacteria</taxon>
        <taxon>Desulfobacterales</taxon>
        <taxon>Desulfosarcinaceae</taxon>
        <taxon>Desulfosarcina</taxon>
    </lineage>
</organism>
<sequence length="135" mass="14687">MTIQAQVKWIDNLQFVARAGKGPSVVIDTPESGGGASPMALMLMGIAGCTAVDVMTILKKKRQKVNGFEVDISGERSDEYPRRYTAIDITYVIHGTDISPAGVRQAIDLSEKKYCGAMASINARITHSYRIEPPE</sequence>
<dbReference type="Gene3D" id="3.30.300.20">
    <property type="match status" value="1"/>
</dbReference>
<dbReference type="RefSeq" id="WP_197904717.1">
    <property type="nucleotide sequence ID" value="NZ_AP021874.1"/>
</dbReference>
<dbReference type="InterPro" id="IPR036102">
    <property type="entry name" value="OsmC/Ohrsf"/>
</dbReference>
<evidence type="ECO:0000313" key="3">
    <source>
        <dbReference type="Proteomes" id="UP000427906"/>
    </source>
</evidence>
<dbReference type="PANTHER" id="PTHR34352:SF1">
    <property type="entry name" value="PROTEIN YHFA"/>
    <property type="match status" value="1"/>
</dbReference>
<dbReference type="Pfam" id="PF02566">
    <property type="entry name" value="OsmC"/>
    <property type="match status" value="1"/>
</dbReference>
<evidence type="ECO:0000256" key="1">
    <source>
        <dbReference type="SAM" id="Phobius"/>
    </source>
</evidence>
<dbReference type="PANTHER" id="PTHR34352">
    <property type="entry name" value="PROTEIN YHFA"/>
    <property type="match status" value="1"/>
</dbReference>